<evidence type="ECO:0000313" key="2">
    <source>
        <dbReference type="Proteomes" id="UP000185984"/>
    </source>
</evidence>
<reference evidence="1 2" key="1">
    <citation type="submission" date="2016-11" db="EMBL/GenBank/DDBJ databases">
        <title>Draft Genome Sequences of Nine Cyanobacterial Strains from Diverse Habitats.</title>
        <authorList>
            <person name="Zhu T."/>
            <person name="Hou S."/>
            <person name="Lu X."/>
            <person name="Hess W.R."/>
        </authorList>
    </citation>
    <scope>NUCLEOTIDE SEQUENCE [LARGE SCALE GENOMIC DNA]</scope>
    <source>
        <strain evidence="1 2">5.2 s.c.1</strain>
    </source>
</reference>
<name>A0A1U7HUM3_9CHRO</name>
<evidence type="ECO:0000313" key="1">
    <source>
        <dbReference type="EMBL" id="OKH27303.1"/>
    </source>
</evidence>
<dbReference type="Proteomes" id="UP000185984">
    <property type="component" value="Unassembled WGS sequence"/>
</dbReference>
<organism evidence="1 2">
    <name type="scientific">Chroogloeocystis siderophila 5.2 s.c.1</name>
    <dbReference type="NCBI Taxonomy" id="247279"/>
    <lineage>
        <taxon>Bacteria</taxon>
        <taxon>Bacillati</taxon>
        <taxon>Cyanobacteriota</taxon>
        <taxon>Cyanophyceae</taxon>
        <taxon>Oscillatoriophycideae</taxon>
        <taxon>Chroococcales</taxon>
        <taxon>Chroococcaceae</taxon>
        <taxon>Chroogloeocystis</taxon>
    </lineage>
</organism>
<proteinExistence type="predicted"/>
<dbReference type="STRING" id="247279.NIES1031_08310"/>
<comment type="caution">
    <text evidence="1">The sequence shown here is derived from an EMBL/GenBank/DDBJ whole genome shotgun (WGS) entry which is preliminary data.</text>
</comment>
<keyword evidence="2" id="KW-1185">Reference proteome</keyword>
<dbReference type="AlphaFoldDB" id="A0A1U7HUM3"/>
<dbReference type="EMBL" id="MRCC01000006">
    <property type="protein sequence ID" value="OKH27303.1"/>
    <property type="molecule type" value="Genomic_DNA"/>
</dbReference>
<protein>
    <submittedName>
        <fullName evidence="1">Uncharacterized protein</fullName>
    </submittedName>
</protein>
<dbReference type="RefSeq" id="WP_073548983.1">
    <property type="nucleotide sequence ID" value="NZ_CAWMVK010000040.1"/>
</dbReference>
<gene>
    <name evidence="1" type="ORF">NIES1031_08310</name>
</gene>
<accession>A0A1U7HUM3</accession>
<sequence length="167" mass="19170">MPPKITDPIVWQQAELLMQPAFIRVIDHIGKQLEGSDWQGKYEDVMVWPEGTTDETKDTVTQLVQRLETASPSQVVEIEQTLIHLPIPQLEYHLCLQHQGVPEVKVNLWELCYQICFRDYDPAQTAINYGVIIDTRLIDETGDIDWQCLDLKAGQLVEQIFANLPDV</sequence>
<dbReference type="OrthoDB" id="461689at2"/>